<dbReference type="PANTHER" id="PTHR48098">
    <property type="entry name" value="ENTEROCHELIN ESTERASE-RELATED"/>
    <property type="match status" value="1"/>
</dbReference>
<comment type="caution">
    <text evidence="2">The sequence shown here is derived from an EMBL/GenBank/DDBJ whole genome shotgun (WGS) entry which is preliminary data.</text>
</comment>
<evidence type="ECO:0000313" key="3">
    <source>
        <dbReference type="Proteomes" id="UP000017052"/>
    </source>
</evidence>
<keyword evidence="1" id="KW-0472">Membrane</keyword>
<organism evidence="2 3">
    <name type="scientific">Propionibacterium acidifaciens F0233</name>
    <dbReference type="NCBI Taxonomy" id="553198"/>
    <lineage>
        <taxon>Bacteria</taxon>
        <taxon>Bacillati</taxon>
        <taxon>Actinomycetota</taxon>
        <taxon>Actinomycetes</taxon>
        <taxon>Propionibacteriales</taxon>
        <taxon>Propionibacteriaceae</taxon>
        <taxon>Propionibacterium</taxon>
    </lineage>
</organism>
<dbReference type="Gene3D" id="3.40.50.1820">
    <property type="entry name" value="alpha/beta hydrolase"/>
    <property type="match status" value="1"/>
</dbReference>
<dbReference type="InterPro" id="IPR029058">
    <property type="entry name" value="AB_hydrolase_fold"/>
</dbReference>
<reference evidence="2" key="1">
    <citation type="submission" date="2013-08" db="EMBL/GenBank/DDBJ databases">
        <authorList>
            <person name="Durkin A.S."/>
            <person name="Haft D.R."/>
            <person name="McCorrison J."/>
            <person name="Torralba M."/>
            <person name="Gillis M."/>
            <person name="Haft D.H."/>
            <person name="Methe B."/>
            <person name="Sutton G."/>
            <person name="Nelson K.E."/>
        </authorList>
    </citation>
    <scope>NUCLEOTIDE SEQUENCE [LARGE SCALE GENOMIC DNA]</scope>
    <source>
        <strain evidence="2">F0233</strain>
    </source>
</reference>
<dbReference type="InterPro" id="IPR050583">
    <property type="entry name" value="Mycobacterial_A85_antigen"/>
</dbReference>
<feature type="transmembrane region" description="Helical" evidence="1">
    <location>
        <begin position="113"/>
        <end position="133"/>
    </location>
</feature>
<dbReference type="PANTHER" id="PTHR48098:SF1">
    <property type="entry name" value="DIACYLGLYCEROL ACYLTRANSFERASE_MYCOLYLTRANSFERASE AG85A"/>
    <property type="match status" value="1"/>
</dbReference>
<gene>
    <name evidence="2" type="ORF">HMPREF0682_1241</name>
</gene>
<dbReference type="SUPFAM" id="SSF53474">
    <property type="entry name" value="alpha/beta-Hydrolases"/>
    <property type="match status" value="1"/>
</dbReference>
<feature type="transmembrane region" description="Helical" evidence="1">
    <location>
        <begin position="48"/>
        <end position="69"/>
    </location>
</feature>
<dbReference type="GO" id="GO:0016747">
    <property type="term" value="F:acyltransferase activity, transferring groups other than amino-acyl groups"/>
    <property type="evidence" value="ECO:0007669"/>
    <property type="project" value="TreeGrafter"/>
</dbReference>
<dbReference type="GeneID" id="95358648"/>
<dbReference type="RefSeq" id="WP_021798565.1">
    <property type="nucleotide sequence ID" value="NZ_ACVN02000284.1"/>
</dbReference>
<protein>
    <submittedName>
        <fullName evidence="2">Esterase</fullName>
    </submittedName>
</protein>
<proteinExistence type="predicted"/>
<dbReference type="Proteomes" id="UP000017052">
    <property type="component" value="Unassembled WGS sequence"/>
</dbReference>
<sequence>MNTLRDWFASALRWLAARRIVDAAELVPAAALCALVLAGLLVRRRRGWAATVCIVALNATVLGALILVVVEKRLNLSGGPIPWAGRAIIVGCCAAVGVAAANLHRSTWRRRCCAVLAVPVLVAGATLGVNKVYGIDETLGALVGYDQPTTISLPARSDAGRIDPTTWRAPDGMPSTGTTGYVRIAPTVSGFGARSAGIYLPPAALVPDAPRLPVVIMMMGQPGNPDPTMLADVLDAYAAGHAGVAPIVVLADQLGSPDDDTLCLDTSRYGNVETYVTTDVVTWIRDNLNVPQDRNDWTVAGYSNGGLCSILFGAKHPELFGTILDLSGELYPGEEHPDWNLENVFGGDQAAYDETKPLTVLGRNHYEDMWAYFSYGTEDGAFGPDAVTVSQAAGNAGMTVRLDPLEGVDHLEAALRGGFTNGLAYWSEREGFG</sequence>
<dbReference type="OrthoDB" id="3723842at2"/>
<evidence type="ECO:0000313" key="2">
    <source>
        <dbReference type="EMBL" id="ERK51213.1"/>
    </source>
</evidence>
<accession>U2RC96</accession>
<dbReference type="InterPro" id="IPR000801">
    <property type="entry name" value="Esterase-like"/>
</dbReference>
<evidence type="ECO:0000256" key="1">
    <source>
        <dbReference type="SAM" id="Phobius"/>
    </source>
</evidence>
<feature type="transmembrane region" description="Helical" evidence="1">
    <location>
        <begin position="20"/>
        <end position="41"/>
    </location>
</feature>
<dbReference type="EMBL" id="ACVN02000284">
    <property type="protein sequence ID" value="ERK51213.1"/>
    <property type="molecule type" value="Genomic_DNA"/>
</dbReference>
<keyword evidence="1" id="KW-1133">Transmembrane helix</keyword>
<feature type="transmembrane region" description="Helical" evidence="1">
    <location>
        <begin position="81"/>
        <end position="101"/>
    </location>
</feature>
<dbReference type="AlphaFoldDB" id="U2RC96"/>
<keyword evidence="3" id="KW-1185">Reference proteome</keyword>
<keyword evidence="1" id="KW-0812">Transmembrane</keyword>
<name>U2RC96_9ACTN</name>
<dbReference type="Pfam" id="PF00756">
    <property type="entry name" value="Esterase"/>
    <property type="match status" value="1"/>
</dbReference>